<dbReference type="PaxDb" id="190192-MK1167"/>
<dbReference type="Proteomes" id="UP000001826">
    <property type="component" value="Chromosome"/>
</dbReference>
<proteinExistence type="predicted"/>
<evidence type="ECO:0000256" key="1">
    <source>
        <dbReference type="SAM" id="MobiDB-lite"/>
    </source>
</evidence>
<feature type="compositionally biased region" description="Gly residues" evidence="1">
    <location>
        <begin position="25"/>
        <end position="35"/>
    </location>
</feature>
<dbReference type="HOGENOM" id="CLU_1149817_0_0_2"/>
<dbReference type="EMBL" id="AE009439">
    <property type="protein sequence ID" value="AAM02380.1"/>
    <property type="molecule type" value="Genomic_DNA"/>
</dbReference>
<accession>Q8TW69</accession>
<name>Q8TW69_METKA</name>
<evidence type="ECO:0000313" key="2">
    <source>
        <dbReference type="EMBL" id="AAM02380.1"/>
    </source>
</evidence>
<keyword evidence="3" id="KW-1185">Reference proteome</keyword>
<dbReference type="KEGG" id="mka:MK1167"/>
<dbReference type="RefSeq" id="WP_011019535.1">
    <property type="nucleotide sequence ID" value="NC_003551.1"/>
</dbReference>
<reference evidence="2 3" key="1">
    <citation type="journal article" date="2002" name="Proc. Natl. Acad. Sci. U.S.A.">
        <title>The complete genome of hyperthermophile Methanopyrus kandleri AV19 and monophyly of archaeal methanogens.</title>
        <authorList>
            <person name="Slesarev A.I."/>
            <person name="Mezhevaya K.V."/>
            <person name="Makarova K.S."/>
            <person name="Polushin N.N."/>
            <person name="Shcherbinina O.V."/>
            <person name="Shakhova V.V."/>
            <person name="Belova G.I."/>
            <person name="Aravind L."/>
            <person name="Natale D.A."/>
            <person name="Rogozin I.B."/>
            <person name="Tatusov R.L."/>
            <person name="Wolf Y.I."/>
            <person name="Stetter K.O."/>
            <person name="Malykh A.G."/>
            <person name="Koonin E.V."/>
            <person name="Kozyavkin S.A."/>
        </authorList>
    </citation>
    <scope>NUCLEOTIDE SEQUENCE [LARGE SCALE GENOMIC DNA]</scope>
    <source>
        <strain evidence="3">AV19 / DSM 6324 / JCM 9639 / NBRC 100938</strain>
    </source>
</reference>
<evidence type="ECO:0000313" key="3">
    <source>
        <dbReference type="Proteomes" id="UP000001826"/>
    </source>
</evidence>
<feature type="region of interest" description="Disordered" evidence="1">
    <location>
        <begin position="1"/>
        <end position="41"/>
    </location>
</feature>
<gene>
    <name evidence="2" type="ordered locus">MK1167</name>
</gene>
<dbReference type="GeneID" id="1477268"/>
<dbReference type="AlphaFoldDB" id="Q8TW69"/>
<dbReference type="InParanoid" id="Q8TW69"/>
<dbReference type="EnsemblBacteria" id="AAM02380">
    <property type="protein sequence ID" value="AAM02380"/>
    <property type="gene ID" value="MK1167"/>
</dbReference>
<organism evidence="2 3">
    <name type="scientific">Methanopyrus kandleri (strain AV19 / DSM 6324 / JCM 9639 / NBRC 100938)</name>
    <dbReference type="NCBI Taxonomy" id="190192"/>
    <lineage>
        <taxon>Archaea</taxon>
        <taxon>Methanobacteriati</taxon>
        <taxon>Methanobacteriota</taxon>
        <taxon>Methanomada group</taxon>
        <taxon>Methanopyri</taxon>
        <taxon>Methanopyrales</taxon>
        <taxon>Methanopyraceae</taxon>
        <taxon>Methanopyrus</taxon>
    </lineage>
</organism>
<feature type="compositionally biased region" description="Polar residues" evidence="1">
    <location>
        <begin position="1"/>
        <end position="10"/>
    </location>
</feature>
<sequence length="241" mass="25177">MGARSSSVGSYPTDRDPAVREGAAGDRGGAPGGVRGPESVGRGPDAVWNVSDLVVEALWSSGLVYVDVSGARGPEIAGIPLGLAALEVPGLSVGGGREVRFVAGRLEDDVLTDVTEHFGAAGALIWTIICSWKPSPEAARRAIEPAERAGVDVRELDRLGEYVDALDTAQVGEVLAGTRPDRETIRTIVRILRRVLHRVYATDGRFAPPTASPLSGIIRVHSDTPTPTTCGAVTSPREPGT</sequence>
<protein>
    <submittedName>
        <fullName evidence="2">Uncharacterized protein</fullName>
    </submittedName>
</protein>